<name>A0ABW0T224_9GAMM</name>
<organism evidence="2 3">
    <name type="scientific">Rhodanobacter terrae</name>
    <dbReference type="NCBI Taxonomy" id="418647"/>
    <lineage>
        <taxon>Bacteria</taxon>
        <taxon>Pseudomonadati</taxon>
        <taxon>Pseudomonadota</taxon>
        <taxon>Gammaproteobacteria</taxon>
        <taxon>Lysobacterales</taxon>
        <taxon>Rhodanobacteraceae</taxon>
        <taxon>Rhodanobacter</taxon>
    </lineage>
</organism>
<keyword evidence="1" id="KW-0732">Signal</keyword>
<dbReference type="RefSeq" id="WP_377330327.1">
    <property type="nucleotide sequence ID" value="NZ_JBHSNG010000050.1"/>
</dbReference>
<dbReference type="EMBL" id="JBHSNG010000050">
    <property type="protein sequence ID" value="MFC5583375.1"/>
    <property type="molecule type" value="Genomic_DNA"/>
</dbReference>
<proteinExistence type="predicted"/>
<comment type="caution">
    <text evidence="2">The sequence shown here is derived from an EMBL/GenBank/DDBJ whole genome shotgun (WGS) entry which is preliminary data.</text>
</comment>
<evidence type="ECO:0000313" key="3">
    <source>
        <dbReference type="Proteomes" id="UP001596111"/>
    </source>
</evidence>
<reference evidence="3" key="1">
    <citation type="journal article" date="2019" name="Int. J. Syst. Evol. Microbiol.">
        <title>The Global Catalogue of Microorganisms (GCM) 10K type strain sequencing project: providing services to taxonomists for standard genome sequencing and annotation.</title>
        <authorList>
            <consortium name="The Broad Institute Genomics Platform"/>
            <consortium name="The Broad Institute Genome Sequencing Center for Infectious Disease"/>
            <person name="Wu L."/>
            <person name="Ma J."/>
        </authorList>
    </citation>
    <scope>NUCLEOTIDE SEQUENCE [LARGE SCALE GENOMIC DNA]</scope>
    <source>
        <strain evidence="3">CGMCC 1.13587</strain>
    </source>
</reference>
<protein>
    <recommendedName>
        <fullName evidence="4">Lipoprotein</fullName>
    </recommendedName>
</protein>
<gene>
    <name evidence="2" type="ORF">ACFPPB_19870</name>
</gene>
<evidence type="ECO:0000256" key="1">
    <source>
        <dbReference type="SAM" id="SignalP"/>
    </source>
</evidence>
<evidence type="ECO:0008006" key="4">
    <source>
        <dbReference type="Google" id="ProtNLM"/>
    </source>
</evidence>
<sequence>MRSGYRLRLLWSAVIAWTGSSLLPVAANEVPPTLSAQAAMNIALKLAAKATHSHSYSTEAIRFEPSTREWMVGIEALVDSNSTKRFVATMNESTGLACLQLLPAVGCVVREDIHQTVVEARLKAEAEVMARNYPAPDLQLMAETLIRYQRSADRSSKAGPTRSRYFVSLPSQDAKGLVDLSPDIVASLKRDGIETYPGSAWKQGAGDVGLDTRFSVGLPVRRSDGNYDVPYGYYCSPLCAGWFTAVMKHDAAGWHVVSTVMNAIS</sequence>
<evidence type="ECO:0000313" key="2">
    <source>
        <dbReference type="EMBL" id="MFC5583375.1"/>
    </source>
</evidence>
<dbReference type="Proteomes" id="UP001596111">
    <property type="component" value="Unassembled WGS sequence"/>
</dbReference>
<feature type="chain" id="PRO_5046006934" description="Lipoprotein" evidence="1">
    <location>
        <begin position="27"/>
        <end position="265"/>
    </location>
</feature>
<accession>A0ABW0T224</accession>
<feature type="signal peptide" evidence="1">
    <location>
        <begin position="1"/>
        <end position="26"/>
    </location>
</feature>
<keyword evidence="3" id="KW-1185">Reference proteome</keyword>